<dbReference type="InterPro" id="IPR007016">
    <property type="entry name" value="O-antigen_ligase-rel_domated"/>
</dbReference>
<dbReference type="OrthoDB" id="9783389at2"/>
<dbReference type="EMBL" id="LUUI01000116">
    <property type="protein sequence ID" value="OAI13772.1"/>
    <property type="molecule type" value="Genomic_DNA"/>
</dbReference>
<sequence length="487" mass="53883">MTILNLKSINQEKSKKSIFLIASSSIGLIVAVPVALAALIIWQDSIARQVFVAGALVALTAFALQKEKYCALTLSMLFFTQFSTSLHTFELQEPLKFQIYFLDIIIFLLLLSSIELKNGLGLEKIGKIWFLLIIWMLVTSYFSARTDKSILFVIMMSKSLIIYAIFRNIELDEIFIKRFVTIVAAILVIQGAISGLQYIKNGQLGLVVLGERNSEISKLHYVQNSLRVSGTLGAVNALGGYIAMLMVFLTPFVLAGKKNKLLYLIYGLSYVTLILPFSRAAWLSYFLGAGLCVLNLLRSKSITFGKILLLGIVTSIFLVGASFTFKDKIQDRFQDKQAIASAEGRAGQFVEAIDVIERYPMLGIGPGVTEFFGAWKEERNYVAKALPGVNMYNQYHNNFLQFLVENGALGALLFGCFLIGVGYAATFSSNKTRQLPQTAQLTVIGASAAAFAFLIHSSFGPEINSERLLVAFAIFLGVGRNKRFIFK</sequence>
<feature type="transmembrane region" description="Helical" evidence="5">
    <location>
        <begin position="71"/>
        <end position="91"/>
    </location>
</feature>
<accession>A0A177N7D1</accession>
<feature type="transmembrane region" description="Helical" evidence="5">
    <location>
        <begin position="261"/>
        <end position="277"/>
    </location>
</feature>
<feature type="transmembrane region" description="Helical" evidence="5">
    <location>
        <begin position="307"/>
        <end position="325"/>
    </location>
</feature>
<feature type="transmembrane region" description="Helical" evidence="5">
    <location>
        <begin position="97"/>
        <end position="116"/>
    </location>
</feature>
<dbReference type="STRING" id="980561.A1359_11705"/>
<feature type="transmembrane region" description="Helical" evidence="5">
    <location>
        <begin position="18"/>
        <end position="40"/>
    </location>
</feature>
<evidence type="ECO:0000256" key="1">
    <source>
        <dbReference type="ARBA" id="ARBA00004141"/>
    </source>
</evidence>
<gene>
    <name evidence="7" type="ORF">A1359_11705</name>
</gene>
<reference evidence="7 8" key="1">
    <citation type="submission" date="2016-03" db="EMBL/GenBank/DDBJ databases">
        <authorList>
            <person name="Ploux O."/>
        </authorList>
    </citation>
    <scope>NUCLEOTIDE SEQUENCE [LARGE SCALE GENOMIC DNA]</scope>
    <source>
        <strain evidence="7 8">R-45370</strain>
    </source>
</reference>
<organism evidence="7 8">
    <name type="scientific">Methylomonas lenta</name>
    <dbReference type="NCBI Taxonomy" id="980561"/>
    <lineage>
        <taxon>Bacteria</taxon>
        <taxon>Pseudomonadati</taxon>
        <taxon>Pseudomonadota</taxon>
        <taxon>Gammaproteobacteria</taxon>
        <taxon>Methylococcales</taxon>
        <taxon>Methylococcaceae</taxon>
        <taxon>Methylomonas</taxon>
    </lineage>
</organism>
<comment type="subcellular location">
    <subcellularLocation>
        <location evidence="1">Membrane</location>
        <topology evidence="1">Multi-pass membrane protein</topology>
    </subcellularLocation>
</comment>
<keyword evidence="3 5" id="KW-1133">Transmembrane helix</keyword>
<comment type="caution">
    <text evidence="7">The sequence shown here is derived from an EMBL/GenBank/DDBJ whole genome shotgun (WGS) entry which is preliminary data.</text>
</comment>
<dbReference type="Proteomes" id="UP000078476">
    <property type="component" value="Unassembled WGS sequence"/>
</dbReference>
<feature type="domain" description="O-antigen ligase-related" evidence="6">
    <location>
        <begin position="268"/>
        <end position="414"/>
    </location>
</feature>
<evidence type="ECO:0000256" key="5">
    <source>
        <dbReference type="SAM" id="Phobius"/>
    </source>
</evidence>
<evidence type="ECO:0000256" key="2">
    <source>
        <dbReference type="ARBA" id="ARBA00022692"/>
    </source>
</evidence>
<dbReference type="PANTHER" id="PTHR37422">
    <property type="entry name" value="TEICHURONIC ACID BIOSYNTHESIS PROTEIN TUAE"/>
    <property type="match status" value="1"/>
</dbReference>
<dbReference type="InterPro" id="IPR051533">
    <property type="entry name" value="WaaL-like"/>
</dbReference>
<proteinExistence type="predicted"/>
<keyword evidence="8" id="KW-1185">Reference proteome</keyword>
<feature type="transmembrane region" description="Helical" evidence="5">
    <location>
        <begin position="407"/>
        <end position="426"/>
    </location>
</feature>
<dbReference type="GO" id="GO:0016020">
    <property type="term" value="C:membrane"/>
    <property type="evidence" value="ECO:0007669"/>
    <property type="project" value="UniProtKB-SubCell"/>
</dbReference>
<feature type="transmembrane region" description="Helical" evidence="5">
    <location>
        <begin position="234"/>
        <end position="254"/>
    </location>
</feature>
<feature type="transmembrane region" description="Helical" evidence="5">
    <location>
        <begin position="438"/>
        <end position="456"/>
    </location>
</feature>
<feature type="transmembrane region" description="Helical" evidence="5">
    <location>
        <begin position="150"/>
        <end position="166"/>
    </location>
</feature>
<dbReference type="PANTHER" id="PTHR37422:SF13">
    <property type="entry name" value="LIPOPOLYSACCHARIDE BIOSYNTHESIS PROTEIN PA4999-RELATED"/>
    <property type="match status" value="1"/>
</dbReference>
<keyword evidence="4 5" id="KW-0472">Membrane</keyword>
<dbReference type="RefSeq" id="WP_066983968.1">
    <property type="nucleotide sequence ID" value="NZ_LUUI01000116.1"/>
</dbReference>
<evidence type="ECO:0000259" key="6">
    <source>
        <dbReference type="Pfam" id="PF04932"/>
    </source>
</evidence>
<protein>
    <recommendedName>
        <fullName evidence="6">O-antigen ligase-related domain-containing protein</fullName>
    </recommendedName>
</protein>
<name>A0A177N7D1_9GAMM</name>
<evidence type="ECO:0000313" key="7">
    <source>
        <dbReference type="EMBL" id="OAI13772.1"/>
    </source>
</evidence>
<feature type="transmembrane region" description="Helical" evidence="5">
    <location>
        <begin position="46"/>
        <end position="64"/>
    </location>
</feature>
<feature type="transmembrane region" description="Helical" evidence="5">
    <location>
        <begin position="128"/>
        <end position="144"/>
    </location>
</feature>
<dbReference type="AlphaFoldDB" id="A0A177N7D1"/>
<dbReference type="Pfam" id="PF04932">
    <property type="entry name" value="Wzy_C"/>
    <property type="match status" value="1"/>
</dbReference>
<evidence type="ECO:0000256" key="4">
    <source>
        <dbReference type="ARBA" id="ARBA00023136"/>
    </source>
</evidence>
<evidence type="ECO:0000313" key="8">
    <source>
        <dbReference type="Proteomes" id="UP000078476"/>
    </source>
</evidence>
<feature type="transmembrane region" description="Helical" evidence="5">
    <location>
        <begin position="178"/>
        <end position="199"/>
    </location>
</feature>
<evidence type="ECO:0000256" key="3">
    <source>
        <dbReference type="ARBA" id="ARBA00022989"/>
    </source>
</evidence>
<keyword evidence="2 5" id="KW-0812">Transmembrane</keyword>